<keyword evidence="4" id="KW-1133">Transmembrane helix</keyword>
<dbReference type="SMART" id="SM00248">
    <property type="entry name" value="ANK"/>
    <property type="match status" value="2"/>
</dbReference>
<dbReference type="Gene3D" id="1.25.40.20">
    <property type="entry name" value="Ankyrin repeat-containing domain"/>
    <property type="match status" value="1"/>
</dbReference>
<dbReference type="PROSITE" id="PS50088">
    <property type="entry name" value="ANK_REPEAT"/>
    <property type="match status" value="2"/>
</dbReference>
<dbReference type="AlphaFoldDB" id="A0AAD5LWV8"/>
<keyword evidence="1" id="KW-0677">Repeat</keyword>
<feature type="transmembrane region" description="Helical" evidence="4">
    <location>
        <begin position="85"/>
        <end position="111"/>
    </location>
</feature>
<feature type="repeat" description="ANK" evidence="3">
    <location>
        <begin position="185"/>
        <end position="217"/>
    </location>
</feature>
<name>A0AAD5LWV8_PYTIN</name>
<keyword evidence="4" id="KW-0812">Transmembrane</keyword>
<dbReference type="PROSITE" id="PS50297">
    <property type="entry name" value="ANK_REP_REGION"/>
    <property type="match status" value="2"/>
</dbReference>
<feature type="transmembrane region" description="Helical" evidence="4">
    <location>
        <begin position="59"/>
        <end position="79"/>
    </location>
</feature>
<reference evidence="5" key="1">
    <citation type="submission" date="2021-12" db="EMBL/GenBank/DDBJ databases">
        <title>Prjna785345.</title>
        <authorList>
            <person name="Rujirawat T."/>
            <person name="Krajaejun T."/>
        </authorList>
    </citation>
    <scope>NUCLEOTIDE SEQUENCE</scope>
    <source>
        <strain evidence="5">Pi057C3</strain>
    </source>
</reference>
<dbReference type="GO" id="GO:0004842">
    <property type="term" value="F:ubiquitin-protein transferase activity"/>
    <property type="evidence" value="ECO:0007669"/>
    <property type="project" value="TreeGrafter"/>
</dbReference>
<feature type="repeat" description="ANK" evidence="3">
    <location>
        <begin position="219"/>
        <end position="251"/>
    </location>
</feature>
<dbReference type="GO" id="GO:0085020">
    <property type="term" value="P:protein K6-linked ubiquitination"/>
    <property type="evidence" value="ECO:0007669"/>
    <property type="project" value="TreeGrafter"/>
</dbReference>
<evidence type="ECO:0000256" key="4">
    <source>
        <dbReference type="SAM" id="Phobius"/>
    </source>
</evidence>
<evidence type="ECO:0000256" key="2">
    <source>
        <dbReference type="ARBA" id="ARBA00023043"/>
    </source>
</evidence>
<sequence length="316" mass="34484">MTTVPPADAAKAGVAVAVDEDDDVENAVFHERHSVDPNAEQDFQATCIDHLLCCVRNRCLGLACVVFPCGLFLLVGWGSSGATRASFLVMSGVPLAVYIVLGLVLVCLVCCRQIRVDTENAQAAHRYLHTRANLKKIAVTAGRRGSEMTVAGRFALFLRAAKENDLTNFQWCIDNGQDVDEVDHLGRSALHWAAMIGTDEIVSILLRNGASIDLRDTLDGLAPLHYAAFYGHVKVTRQLVDAGADMTQQDNRKMNPLQLAEMASLKLVSVQPSHQMIIQFLRLAMKDTATPPLQHITGLTVTSLVERQKMALPQVT</sequence>
<dbReference type="PANTHER" id="PTHR24171">
    <property type="entry name" value="ANKYRIN REPEAT DOMAIN-CONTAINING PROTEIN 39-RELATED"/>
    <property type="match status" value="1"/>
</dbReference>
<evidence type="ECO:0000256" key="1">
    <source>
        <dbReference type="ARBA" id="ARBA00022737"/>
    </source>
</evidence>
<accession>A0AAD5LWV8</accession>
<dbReference type="InterPro" id="IPR002110">
    <property type="entry name" value="Ankyrin_rpt"/>
</dbReference>
<dbReference type="InterPro" id="IPR036770">
    <property type="entry name" value="Ankyrin_rpt-contain_sf"/>
</dbReference>
<protein>
    <submittedName>
        <fullName evidence="5">Uncharacterized protein</fullName>
    </submittedName>
</protein>
<organism evidence="5 6">
    <name type="scientific">Pythium insidiosum</name>
    <name type="common">Pythiosis disease agent</name>
    <dbReference type="NCBI Taxonomy" id="114742"/>
    <lineage>
        <taxon>Eukaryota</taxon>
        <taxon>Sar</taxon>
        <taxon>Stramenopiles</taxon>
        <taxon>Oomycota</taxon>
        <taxon>Peronosporomycetes</taxon>
        <taxon>Pythiales</taxon>
        <taxon>Pythiaceae</taxon>
        <taxon>Pythium</taxon>
    </lineage>
</organism>
<keyword evidence="6" id="KW-1185">Reference proteome</keyword>
<dbReference type="Proteomes" id="UP001209570">
    <property type="component" value="Unassembled WGS sequence"/>
</dbReference>
<dbReference type="SUPFAM" id="SSF48403">
    <property type="entry name" value="Ankyrin repeat"/>
    <property type="match status" value="1"/>
</dbReference>
<proteinExistence type="predicted"/>
<gene>
    <name evidence="5" type="ORF">P43SY_001907</name>
</gene>
<comment type="caution">
    <text evidence="5">The sequence shown here is derived from an EMBL/GenBank/DDBJ whole genome shotgun (WGS) entry which is preliminary data.</text>
</comment>
<dbReference type="Pfam" id="PF12796">
    <property type="entry name" value="Ank_2"/>
    <property type="match status" value="1"/>
</dbReference>
<evidence type="ECO:0000313" key="6">
    <source>
        <dbReference type="Proteomes" id="UP001209570"/>
    </source>
</evidence>
<keyword evidence="2 3" id="KW-0040">ANK repeat</keyword>
<keyword evidence="4" id="KW-0472">Membrane</keyword>
<dbReference type="EMBL" id="JAKCXM010000306">
    <property type="protein sequence ID" value="KAJ0396200.1"/>
    <property type="molecule type" value="Genomic_DNA"/>
</dbReference>
<dbReference type="PANTHER" id="PTHR24171:SF8">
    <property type="entry name" value="BRCA1-ASSOCIATED RING DOMAIN PROTEIN 1"/>
    <property type="match status" value="1"/>
</dbReference>
<evidence type="ECO:0000256" key="3">
    <source>
        <dbReference type="PROSITE-ProRule" id="PRU00023"/>
    </source>
</evidence>
<evidence type="ECO:0000313" key="5">
    <source>
        <dbReference type="EMBL" id="KAJ0396200.1"/>
    </source>
</evidence>